<proteinExistence type="inferred from homology"/>
<accession>A0A679JTM8</accession>
<dbReference type="GO" id="GO:0008270">
    <property type="term" value="F:zinc ion binding"/>
    <property type="evidence" value="ECO:0007669"/>
    <property type="project" value="InterPro"/>
</dbReference>
<sequence>MKALTYQSSKKVSVETVPDPVLEQEDDVLLRVTATAICGSDLHIFRGKIPDMESGDILGHEFMGIVEEVGKGVTRLKKGDRVVVPFTIACGQCFFCNKTLFAACETTNPGRGAILNKKNVRSGAGLFGYSHLYGGYPGGQAEYVRVPKANVGPLVIPAGLADEQVLFLSDILPTGYQAAVNGEVGPGSTVAIFGAGPVGLMAAASARLLGAERVFMVDEHAYRLEFARATYGVEPINFKDIDDPAGAIIERTDFRGVDASIDAVGFEAKGSTLETVMTDLKLEGSSGKALRQAIAATRRGGVVSVPGVYAGFIHGFLFGDAFEKGLTFKMGQTHAQQHMPKLLEHIQAGDLKPEVIITHHMALEDAARGYDIFEKAEEDCRKVVLTPSGPQPAAHPVALEADRALPL</sequence>
<gene>
    <name evidence="8" type="primary">fdhA</name>
    <name evidence="8" type="ORF">VVAX_05971</name>
</gene>
<dbReference type="PANTHER" id="PTHR42813">
    <property type="entry name" value="ZINC-TYPE ALCOHOL DEHYDROGENASE-LIKE"/>
    <property type="match status" value="1"/>
</dbReference>
<reference evidence="8" key="1">
    <citation type="submission" date="2019-12" db="EMBL/GenBank/DDBJ databases">
        <authorList>
            <person name="Cremers G."/>
        </authorList>
    </citation>
    <scope>NUCLEOTIDE SEQUENCE</scope>
    <source>
        <strain evidence="8">Vvax</strain>
    </source>
</reference>
<dbReference type="GO" id="GO:0018467">
    <property type="term" value="F:formaldehyde dehydrogenase (NAD+) activity"/>
    <property type="evidence" value="ECO:0007669"/>
    <property type="project" value="UniProtKB-EC"/>
</dbReference>
<dbReference type="PROSITE" id="PS00059">
    <property type="entry name" value="ADH_ZINC"/>
    <property type="match status" value="1"/>
</dbReference>
<dbReference type="CDD" id="cd08283">
    <property type="entry name" value="FDH_like_1"/>
    <property type="match status" value="1"/>
</dbReference>
<dbReference type="SUPFAM" id="SSF51735">
    <property type="entry name" value="NAD(P)-binding Rossmann-fold domains"/>
    <property type="match status" value="1"/>
</dbReference>
<organism evidence="8">
    <name type="scientific">Variovorax paradoxus</name>
    <dbReference type="NCBI Taxonomy" id="34073"/>
    <lineage>
        <taxon>Bacteria</taxon>
        <taxon>Pseudomonadati</taxon>
        <taxon>Pseudomonadota</taxon>
        <taxon>Betaproteobacteria</taxon>
        <taxon>Burkholderiales</taxon>
        <taxon>Comamonadaceae</taxon>
        <taxon>Variovorax</taxon>
    </lineage>
</organism>
<evidence type="ECO:0000313" key="8">
    <source>
        <dbReference type="EMBL" id="CAA2109700.1"/>
    </source>
</evidence>
<dbReference type="InterPro" id="IPR013154">
    <property type="entry name" value="ADH-like_N"/>
</dbReference>
<evidence type="ECO:0000256" key="4">
    <source>
        <dbReference type="ARBA" id="ARBA00023002"/>
    </source>
</evidence>
<dbReference type="Pfam" id="PF08240">
    <property type="entry name" value="ADH_N"/>
    <property type="match status" value="1"/>
</dbReference>
<evidence type="ECO:0000256" key="5">
    <source>
        <dbReference type="RuleBase" id="RU361277"/>
    </source>
</evidence>
<keyword evidence="4 8" id="KW-0560">Oxidoreductase</keyword>
<evidence type="ECO:0000259" key="6">
    <source>
        <dbReference type="Pfam" id="PF00107"/>
    </source>
</evidence>
<keyword evidence="3 5" id="KW-0862">Zinc</keyword>
<dbReference type="InterPro" id="IPR036291">
    <property type="entry name" value="NAD(P)-bd_dom_sf"/>
</dbReference>
<dbReference type="Gene3D" id="3.90.180.10">
    <property type="entry name" value="Medium-chain alcohol dehydrogenases, catalytic domain"/>
    <property type="match status" value="1"/>
</dbReference>
<dbReference type="RefSeq" id="WP_339093655.1">
    <property type="nucleotide sequence ID" value="NZ_LR743508.1"/>
</dbReference>
<dbReference type="InterPro" id="IPR013149">
    <property type="entry name" value="ADH-like_C"/>
</dbReference>
<protein>
    <submittedName>
        <fullName evidence="8">Glutathione-independent formaldehyde dehydrogenase</fullName>
        <ecNumber evidence="8">1.2.1.46</ecNumber>
    </submittedName>
</protein>
<evidence type="ECO:0000256" key="3">
    <source>
        <dbReference type="ARBA" id="ARBA00022833"/>
    </source>
</evidence>
<dbReference type="Pfam" id="PF00107">
    <property type="entry name" value="ADH_zinc_N"/>
    <property type="match status" value="1"/>
</dbReference>
<dbReference type="InterPro" id="IPR011032">
    <property type="entry name" value="GroES-like_sf"/>
</dbReference>
<name>A0A679JTM8_VARPD</name>
<evidence type="ECO:0000256" key="2">
    <source>
        <dbReference type="ARBA" id="ARBA00022723"/>
    </source>
</evidence>
<dbReference type="AlphaFoldDB" id="A0A679JTM8"/>
<dbReference type="EC" id="1.2.1.46" evidence="8"/>
<dbReference type="SUPFAM" id="SSF50129">
    <property type="entry name" value="GroES-like"/>
    <property type="match status" value="1"/>
</dbReference>
<dbReference type="Gene3D" id="3.40.50.720">
    <property type="entry name" value="NAD(P)-binding Rossmann-like Domain"/>
    <property type="match status" value="1"/>
</dbReference>
<dbReference type="EMBL" id="LR743508">
    <property type="protein sequence ID" value="CAA2109700.1"/>
    <property type="molecule type" value="Genomic_DNA"/>
</dbReference>
<evidence type="ECO:0000259" key="7">
    <source>
        <dbReference type="Pfam" id="PF08240"/>
    </source>
</evidence>
<dbReference type="InterPro" id="IPR002328">
    <property type="entry name" value="ADH_Zn_CS"/>
</dbReference>
<evidence type="ECO:0000256" key="1">
    <source>
        <dbReference type="ARBA" id="ARBA00001947"/>
    </source>
</evidence>
<keyword evidence="2 5" id="KW-0479">Metal-binding</keyword>
<comment type="cofactor">
    <cofactor evidence="1 5">
        <name>Zn(2+)</name>
        <dbReference type="ChEBI" id="CHEBI:29105"/>
    </cofactor>
</comment>
<feature type="domain" description="Alcohol dehydrogenase-like C-terminal" evidence="6">
    <location>
        <begin position="197"/>
        <end position="275"/>
    </location>
</feature>
<feature type="domain" description="Alcohol dehydrogenase-like N-terminal" evidence="7">
    <location>
        <begin position="25"/>
        <end position="153"/>
    </location>
</feature>
<dbReference type="PANTHER" id="PTHR42813:SF2">
    <property type="entry name" value="DEHYDROGENASE, ZINC-CONTAINING, PUTATIVE (AFU_ORTHOLOGUE AFUA_2G02810)-RELATED"/>
    <property type="match status" value="1"/>
</dbReference>
<comment type="similarity">
    <text evidence="5">Belongs to the zinc-containing alcohol dehydrogenase family.</text>
</comment>